<dbReference type="Proteomes" id="UP000636938">
    <property type="component" value="Unassembled WGS sequence"/>
</dbReference>
<dbReference type="InterPro" id="IPR021961">
    <property type="entry name" value="McrB_DNA-bd"/>
</dbReference>
<dbReference type="EMBL" id="JACSQS010000010">
    <property type="protein sequence ID" value="MBD7954718.1"/>
    <property type="molecule type" value="Genomic_DNA"/>
</dbReference>
<comment type="caution">
    <text evidence="3">The sequence shown here is derived from an EMBL/GenBank/DDBJ whole genome shotgun (WGS) entry which is preliminary data.</text>
</comment>
<dbReference type="InterPro" id="IPR024975">
    <property type="entry name" value="NOV_C"/>
</dbReference>
<dbReference type="Gene3D" id="3.30.920.90">
    <property type="match status" value="1"/>
</dbReference>
<sequence length="363" mass="39948">MGIKEELGSVLALQREYSSDLNEAMRARGQLIRHSLPASLALYSEDMRVGIGLEPGDLLIEGRDGLGRRSLVPWVRFASKNLSPRATLGWYVVFLFREDGAGVYLALAHASKEGAAGGFVARSESERRRLVRWARDLLIDEIGTDDRLSNQMELGQGDLALAYESTTATSYYYPSHDLPNELQISSDLRAMAGRLGRIYAGRSAQIQTGETSLDVISALDAIELATSGRAFRGQGYGLTPAERRVVELQAMAAATKYFSSQGYEVQDTSSHQSYDLKLTRGLETAFVEVKGTTGQLGDVVLTRNEVDHHLACYPNNALFVLHGIKLSDSTSGPIANGGISNVQMPWRVDQERLQPIAYRYRIE</sequence>
<reference evidence="3 4" key="1">
    <citation type="submission" date="2020-08" db="EMBL/GenBank/DDBJ databases">
        <title>A Genomic Blueprint of the Chicken Gut Microbiome.</title>
        <authorList>
            <person name="Gilroy R."/>
            <person name="Ravi A."/>
            <person name="Getino M."/>
            <person name="Pursley I."/>
            <person name="Horton D.L."/>
            <person name="Alikhan N.-F."/>
            <person name="Baker D."/>
            <person name="Gharbi K."/>
            <person name="Hall N."/>
            <person name="Watson M."/>
            <person name="Adriaenssens E.M."/>
            <person name="Foster-Nyarko E."/>
            <person name="Jarju S."/>
            <person name="Secka A."/>
            <person name="Antonio M."/>
            <person name="Oren A."/>
            <person name="Chaudhuri R."/>
            <person name="La Ragione R.M."/>
            <person name="Hildebrand F."/>
            <person name="Pallen M.J."/>
        </authorList>
    </citation>
    <scope>NUCLEOTIDE SEQUENCE [LARGE SCALE GENOMIC DNA]</scope>
    <source>
        <strain evidence="3 4">Sa5BUN4</strain>
    </source>
</reference>
<evidence type="ECO:0000259" key="2">
    <source>
        <dbReference type="Pfam" id="PF13020"/>
    </source>
</evidence>
<organism evidence="3 4">
    <name type="scientific">Stenotrophomonas lacuserhaii</name>
    <dbReference type="NCBI Taxonomy" id="2760084"/>
    <lineage>
        <taxon>Bacteria</taxon>
        <taxon>Pseudomonadati</taxon>
        <taxon>Pseudomonadota</taxon>
        <taxon>Gammaproteobacteria</taxon>
        <taxon>Lysobacterales</taxon>
        <taxon>Lysobacteraceae</taxon>
        <taxon>Stenotrophomonas</taxon>
    </lineage>
</organism>
<evidence type="ECO:0000313" key="4">
    <source>
        <dbReference type="Proteomes" id="UP000636938"/>
    </source>
</evidence>
<dbReference type="RefSeq" id="WP_191770863.1">
    <property type="nucleotide sequence ID" value="NZ_JACSQS010000010.1"/>
</dbReference>
<feature type="domain" description="Protein NO VEIN C-terminal" evidence="2">
    <location>
        <begin position="247"/>
        <end position="307"/>
    </location>
</feature>
<proteinExistence type="predicted"/>
<dbReference type="Pfam" id="PF12102">
    <property type="entry name" value="MrcB_N"/>
    <property type="match status" value="1"/>
</dbReference>
<feature type="domain" description="Type IV methyl-directed restriction enzyme EcoKMcrB subunit DNA-binding" evidence="1">
    <location>
        <begin position="15"/>
        <end position="191"/>
    </location>
</feature>
<evidence type="ECO:0000259" key="1">
    <source>
        <dbReference type="Pfam" id="PF12102"/>
    </source>
</evidence>
<name>A0A8X8FMK9_9GAMM</name>
<protein>
    <submittedName>
        <fullName evidence="3">DUF3578 domain-containing protein</fullName>
    </submittedName>
</protein>
<gene>
    <name evidence="3" type="ORF">H9654_10965</name>
</gene>
<dbReference type="AlphaFoldDB" id="A0A8X8FMK9"/>
<evidence type="ECO:0000313" key="3">
    <source>
        <dbReference type="EMBL" id="MBD7954718.1"/>
    </source>
</evidence>
<accession>A0A8X8FMK9</accession>
<keyword evidence="4" id="KW-1185">Reference proteome</keyword>
<dbReference type="Pfam" id="PF13020">
    <property type="entry name" value="NOV_C"/>
    <property type="match status" value="1"/>
</dbReference>